<dbReference type="GO" id="GO:0019748">
    <property type="term" value="P:secondary metabolic process"/>
    <property type="evidence" value="ECO:0007669"/>
    <property type="project" value="InterPro"/>
</dbReference>
<protein>
    <submittedName>
        <fullName evidence="1">Streptomycin 6-kinase</fullName>
    </submittedName>
</protein>
<evidence type="ECO:0000313" key="1">
    <source>
        <dbReference type="EMBL" id="PSL56115.1"/>
    </source>
</evidence>
<accession>A0A2P8ICC2</accession>
<dbReference type="AlphaFoldDB" id="A0A2P8ICC2"/>
<dbReference type="GO" id="GO:0016301">
    <property type="term" value="F:kinase activity"/>
    <property type="evidence" value="ECO:0007669"/>
    <property type="project" value="UniProtKB-KW"/>
</dbReference>
<dbReference type="InterPro" id="IPR011009">
    <property type="entry name" value="Kinase-like_dom_sf"/>
</dbReference>
<proteinExistence type="predicted"/>
<dbReference type="InterPro" id="IPR006748">
    <property type="entry name" value="NH2Glyco/OHUrea_AB-resist_kin"/>
</dbReference>
<sequence>MIPETFRNSPIPRDPGWLATLPAAIEHHLAAWHLRPDGPVTHGSHALVIPVVRDDTPLVLRFNAPSEDVTAHIEALRFWQGRGTVHLLDADPAAGALLLERLDMHHSALDLPSEEAMAVLGAMARRLAVPAPPTARSTADLALARADSLEADWLRQAHPFDRAFLRAGEEAAETLVTTTSTLAVNGDLHSAQVLRGNREPWLTVDPILLRGDIAYDLARVLWTRLDEMPTPTAIAAHLTIIAETADIPLHHARNWVVFRAIDYWLWGLDAGLTEDPHRCHRLVTALT</sequence>
<dbReference type="Proteomes" id="UP000241118">
    <property type="component" value="Unassembled WGS sequence"/>
</dbReference>
<evidence type="ECO:0000313" key="2">
    <source>
        <dbReference type="Proteomes" id="UP000241118"/>
    </source>
</evidence>
<dbReference type="SUPFAM" id="SSF56112">
    <property type="entry name" value="Protein kinase-like (PK-like)"/>
    <property type="match status" value="1"/>
</dbReference>
<keyword evidence="1" id="KW-0808">Transferase</keyword>
<keyword evidence="2" id="KW-1185">Reference proteome</keyword>
<gene>
    <name evidence="1" type="ORF">B0I31_104406</name>
</gene>
<organism evidence="1 2">
    <name type="scientific">Saccharothrix carnea</name>
    <dbReference type="NCBI Taxonomy" id="1280637"/>
    <lineage>
        <taxon>Bacteria</taxon>
        <taxon>Bacillati</taxon>
        <taxon>Actinomycetota</taxon>
        <taxon>Actinomycetes</taxon>
        <taxon>Pseudonocardiales</taxon>
        <taxon>Pseudonocardiaceae</taxon>
        <taxon>Saccharothrix</taxon>
    </lineage>
</organism>
<name>A0A2P8ICC2_SACCR</name>
<dbReference type="RefSeq" id="WP_106615786.1">
    <property type="nucleotide sequence ID" value="NZ_PYAX01000004.1"/>
</dbReference>
<dbReference type="Pfam" id="PF04655">
    <property type="entry name" value="APH_6_hur"/>
    <property type="match status" value="1"/>
</dbReference>
<dbReference type="GO" id="GO:0016773">
    <property type="term" value="F:phosphotransferase activity, alcohol group as acceptor"/>
    <property type="evidence" value="ECO:0007669"/>
    <property type="project" value="InterPro"/>
</dbReference>
<comment type="caution">
    <text evidence="1">The sequence shown here is derived from an EMBL/GenBank/DDBJ whole genome shotgun (WGS) entry which is preliminary data.</text>
</comment>
<dbReference type="OrthoDB" id="3638028at2"/>
<dbReference type="EMBL" id="PYAX01000004">
    <property type="protein sequence ID" value="PSL56115.1"/>
    <property type="molecule type" value="Genomic_DNA"/>
</dbReference>
<reference evidence="1 2" key="1">
    <citation type="submission" date="2018-03" db="EMBL/GenBank/DDBJ databases">
        <title>Genomic Encyclopedia of Type Strains, Phase III (KMG-III): the genomes of soil and plant-associated and newly described type strains.</title>
        <authorList>
            <person name="Whitman W."/>
        </authorList>
    </citation>
    <scope>NUCLEOTIDE SEQUENCE [LARGE SCALE GENOMIC DNA]</scope>
    <source>
        <strain evidence="1 2">CGMCC 4.7097</strain>
    </source>
</reference>
<keyword evidence="1" id="KW-0418">Kinase</keyword>